<dbReference type="Proteomes" id="UP000250321">
    <property type="component" value="Unassembled WGS sequence"/>
</dbReference>
<evidence type="ECO:0000313" key="3">
    <source>
        <dbReference type="Proteomes" id="UP000250321"/>
    </source>
</evidence>
<protein>
    <submittedName>
        <fullName evidence="2">Uncharacterized protein</fullName>
    </submittedName>
</protein>
<evidence type="ECO:0000313" key="2">
    <source>
        <dbReference type="EMBL" id="PQM35367.1"/>
    </source>
</evidence>
<name>A0A314UD29_PRUYE</name>
<accession>A0A314UD29</accession>
<dbReference type="AlphaFoldDB" id="A0A314UD29"/>
<reference evidence="2 3" key="1">
    <citation type="submission" date="2018-02" db="EMBL/GenBank/DDBJ databases">
        <title>Draft genome of wild Prunus yedoensis var. nudiflora.</title>
        <authorList>
            <person name="Baek S."/>
            <person name="Kim J.-H."/>
            <person name="Choi K."/>
            <person name="Kim G.-B."/>
            <person name="Cho A."/>
            <person name="Jang H."/>
            <person name="Shin C.-H."/>
            <person name="Yu H.-J."/>
            <person name="Mun J.-H."/>
        </authorList>
    </citation>
    <scope>NUCLEOTIDE SEQUENCE [LARGE SCALE GENOMIC DNA]</scope>
    <source>
        <strain evidence="3">cv. Jeju island</strain>
        <tissue evidence="2">Leaf</tissue>
    </source>
</reference>
<organism evidence="2 3">
    <name type="scientific">Prunus yedoensis var. nudiflora</name>
    <dbReference type="NCBI Taxonomy" id="2094558"/>
    <lineage>
        <taxon>Eukaryota</taxon>
        <taxon>Viridiplantae</taxon>
        <taxon>Streptophyta</taxon>
        <taxon>Embryophyta</taxon>
        <taxon>Tracheophyta</taxon>
        <taxon>Spermatophyta</taxon>
        <taxon>Magnoliopsida</taxon>
        <taxon>eudicotyledons</taxon>
        <taxon>Gunneridae</taxon>
        <taxon>Pentapetalae</taxon>
        <taxon>rosids</taxon>
        <taxon>fabids</taxon>
        <taxon>Rosales</taxon>
        <taxon>Rosaceae</taxon>
        <taxon>Amygdaloideae</taxon>
        <taxon>Amygdaleae</taxon>
        <taxon>Prunus</taxon>
    </lineage>
</organism>
<evidence type="ECO:0000256" key="1">
    <source>
        <dbReference type="SAM" id="MobiDB-lite"/>
    </source>
</evidence>
<comment type="caution">
    <text evidence="2">The sequence shown here is derived from an EMBL/GenBank/DDBJ whole genome shotgun (WGS) entry which is preliminary data.</text>
</comment>
<dbReference type="EMBL" id="PJQY01003683">
    <property type="protein sequence ID" value="PQM35367.1"/>
    <property type="molecule type" value="Genomic_DNA"/>
</dbReference>
<gene>
    <name evidence="2" type="ORF">Pyn_27638</name>
</gene>
<sequence>MVKVVSHPNHQRTMVFPNFNEPVPAENLAGEALPAAALPVSAQPPAATAATAATQPAAAPNQ</sequence>
<keyword evidence="3" id="KW-1185">Reference proteome</keyword>
<feature type="region of interest" description="Disordered" evidence="1">
    <location>
        <begin position="43"/>
        <end position="62"/>
    </location>
</feature>
<proteinExistence type="predicted"/>